<evidence type="ECO:0000256" key="6">
    <source>
        <dbReference type="RuleBase" id="RU003788"/>
    </source>
</evidence>
<dbReference type="PANTHER" id="PTHR38107:SF3">
    <property type="entry name" value="LYSOZYME RRRD-RELATED"/>
    <property type="match status" value="1"/>
</dbReference>
<keyword evidence="4 6" id="KW-0378">Hydrolase</keyword>
<dbReference type="Gene3D" id="1.10.530.40">
    <property type="match status" value="1"/>
</dbReference>
<comment type="catalytic activity">
    <reaction evidence="1 6">
        <text>Hydrolysis of (1-&gt;4)-beta-linkages between N-acetylmuramic acid and N-acetyl-D-glucosamine residues in a peptidoglycan and between N-acetyl-D-glucosamine residues in chitodextrins.</text>
        <dbReference type="EC" id="3.2.1.17"/>
    </reaction>
</comment>
<dbReference type="PANTHER" id="PTHR38107">
    <property type="match status" value="1"/>
</dbReference>
<evidence type="ECO:0000256" key="5">
    <source>
        <dbReference type="ARBA" id="ARBA00023295"/>
    </source>
</evidence>
<organism evidence="7 8">
    <name type="scientific">Shewanella psychropiezotolerans</name>
    <dbReference type="NCBI Taxonomy" id="2593655"/>
    <lineage>
        <taxon>Bacteria</taxon>
        <taxon>Pseudomonadati</taxon>
        <taxon>Pseudomonadota</taxon>
        <taxon>Gammaproteobacteria</taxon>
        <taxon>Alteromonadales</taxon>
        <taxon>Shewanellaceae</taxon>
        <taxon>Shewanella</taxon>
    </lineage>
</organism>
<name>A0ABX5X709_9GAMM</name>
<keyword evidence="2 6" id="KW-0929">Antimicrobial</keyword>
<reference evidence="7 8" key="1">
    <citation type="submission" date="2019-07" db="EMBL/GenBank/DDBJ databases">
        <title>Shewanella sp. YLB-06 whole genomic sequence.</title>
        <authorList>
            <person name="Yu L."/>
        </authorList>
    </citation>
    <scope>NUCLEOTIDE SEQUENCE [LARGE SCALE GENOMIC DNA]</scope>
    <source>
        <strain evidence="7 8">YLB-06</strain>
    </source>
</reference>
<dbReference type="InterPro" id="IPR051018">
    <property type="entry name" value="Bacteriophage_GH24"/>
</dbReference>
<dbReference type="SUPFAM" id="SSF53955">
    <property type="entry name" value="Lysozyme-like"/>
    <property type="match status" value="1"/>
</dbReference>
<comment type="similarity">
    <text evidence="6">Belongs to the glycosyl hydrolase 24 family.</text>
</comment>
<accession>A0ABX5X709</accession>
<dbReference type="CDD" id="cd16900">
    <property type="entry name" value="endolysin_R21-like"/>
    <property type="match status" value="1"/>
</dbReference>
<dbReference type="InterPro" id="IPR002196">
    <property type="entry name" value="Glyco_hydro_24"/>
</dbReference>
<dbReference type="InterPro" id="IPR034690">
    <property type="entry name" value="Endolysin_T4_type"/>
</dbReference>
<keyword evidence="3 6" id="KW-0081">Bacteriolytic enzyme</keyword>
<evidence type="ECO:0000256" key="3">
    <source>
        <dbReference type="ARBA" id="ARBA00022638"/>
    </source>
</evidence>
<protein>
    <recommendedName>
        <fullName evidence="6">Lysozyme</fullName>
        <ecNumber evidence="6">3.2.1.17</ecNumber>
    </recommendedName>
</protein>
<dbReference type="InterPro" id="IPR023347">
    <property type="entry name" value="Lysozyme_dom_sf"/>
</dbReference>
<evidence type="ECO:0000256" key="4">
    <source>
        <dbReference type="ARBA" id="ARBA00022801"/>
    </source>
</evidence>
<dbReference type="Pfam" id="PF00959">
    <property type="entry name" value="Phage_lysozyme"/>
    <property type="match status" value="1"/>
</dbReference>
<gene>
    <name evidence="7" type="ORF">FM037_16525</name>
</gene>
<keyword evidence="5 6" id="KW-0326">Glycosidase</keyword>
<dbReference type="EC" id="3.2.1.17" evidence="6"/>
<dbReference type="Proteomes" id="UP000315947">
    <property type="component" value="Chromosome"/>
</dbReference>
<evidence type="ECO:0000256" key="1">
    <source>
        <dbReference type="ARBA" id="ARBA00000632"/>
    </source>
</evidence>
<evidence type="ECO:0000313" key="8">
    <source>
        <dbReference type="Proteomes" id="UP000315947"/>
    </source>
</evidence>
<evidence type="ECO:0000256" key="2">
    <source>
        <dbReference type="ARBA" id="ARBA00022529"/>
    </source>
</evidence>
<sequence>MNLSQKLAAFGLASVAVFAGTTLVAPFEGRVLETYVDPVGILTACYGHTGPELEHRQFFSEQQCLELFAKDLAKFDRQLLRLSHPVMLTDGEHAAYLSFIYNVGPGAFRDSTLRRKLLAADRVGACNELSRWVYADSKKLPGLIRRREAERKICLEELIDVETAAIRRWSISPVYHCVFNYSDRPTRSFPFSGPFRSCH</sequence>
<dbReference type="HAMAP" id="MF_04110">
    <property type="entry name" value="ENDOLYSIN_T4"/>
    <property type="match status" value="1"/>
</dbReference>
<evidence type="ECO:0000313" key="7">
    <source>
        <dbReference type="EMBL" id="QDO86718.1"/>
    </source>
</evidence>
<dbReference type="EMBL" id="CP041614">
    <property type="protein sequence ID" value="QDO86718.1"/>
    <property type="molecule type" value="Genomic_DNA"/>
</dbReference>
<keyword evidence="8" id="KW-1185">Reference proteome</keyword>
<dbReference type="InterPro" id="IPR023346">
    <property type="entry name" value="Lysozyme-like_dom_sf"/>
</dbReference>
<proteinExistence type="inferred from homology"/>